<name>A0A811NAW6_9POAL</name>
<dbReference type="GO" id="GO:0030261">
    <property type="term" value="P:chromosome condensation"/>
    <property type="evidence" value="ECO:0007669"/>
    <property type="project" value="TreeGrafter"/>
</dbReference>
<evidence type="ECO:0000313" key="7">
    <source>
        <dbReference type="Proteomes" id="UP000604825"/>
    </source>
</evidence>
<dbReference type="PANTHER" id="PTHR11467">
    <property type="entry name" value="HISTONE H1"/>
    <property type="match status" value="1"/>
</dbReference>
<dbReference type="GO" id="GO:0000786">
    <property type="term" value="C:nucleosome"/>
    <property type="evidence" value="ECO:0007669"/>
    <property type="project" value="InterPro"/>
</dbReference>
<dbReference type="GO" id="GO:0045910">
    <property type="term" value="P:negative regulation of DNA recombination"/>
    <property type="evidence" value="ECO:0007669"/>
    <property type="project" value="TreeGrafter"/>
</dbReference>
<dbReference type="InterPro" id="IPR005818">
    <property type="entry name" value="Histone_H1/H5_H15"/>
</dbReference>
<dbReference type="OrthoDB" id="1110759at2759"/>
<dbReference type="GO" id="GO:0031492">
    <property type="term" value="F:nucleosomal DNA binding"/>
    <property type="evidence" value="ECO:0007669"/>
    <property type="project" value="TreeGrafter"/>
</dbReference>
<evidence type="ECO:0000256" key="1">
    <source>
        <dbReference type="ARBA" id="ARBA00004123"/>
    </source>
</evidence>
<dbReference type="InterPro" id="IPR036390">
    <property type="entry name" value="WH_DNA-bd_sf"/>
</dbReference>
<dbReference type="Pfam" id="PF00538">
    <property type="entry name" value="Linker_histone"/>
    <property type="match status" value="1"/>
</dbReference>
<keyword evidence="7" id="KW-1185">Reference proteome</keyword>
<accession>A0A811NAW6</accession>
<dbReference type="Proteomes" id="UP000604825">
    <property type="component" value="Unassembled WGS sequence"/>
</dbReference>
<dbReference type="PANTHER" id="PTHR11467:SF113">
    <property type="entry name" value="OS09G0402100 PROTEIN"/>
    <property type="match status" value="1"/>
</dbReference>
<dbReference type="GO" id="GO:0005730">
    <property type="term" value="C:nucleolus"/>
    <property type="evidence" value="ECO:0007669"/>
    <property type="project" value="TreeGrafter"/>
</dbReference>
<dbReference type="Gene3D" id="1.10.10.10">
    <property type="entry name" value="Winged helix-like DNA-binding domain superfamily/Winged helix DNA-binding domain"/>
    <property type="match status" value="1"/>
</dbReference>
<organism evidence="6 7">
    <name type="scientific">Miscanthus lutarioriparius</name>
    <dbReference type="NCBI Taxonomy" id="422564"/>
    <lineage>
        <taxon>Eukaryota</taxon>
        <taxon>Viridiplantae</taxon>
        <taxon>Streptophyta</taxon>
        <taxon>Embryophyta</taxon>
        <taxon>Tracheophyta</taxon>
        <taxon>Spermatophyta</taxon>
        <taxon>Magnoliopsida</taxon>
        <taxon>Liliopsida</taxon>
        <taxon>Poales</taxon>
        <taxon>Poaceae</taxon>
        <taxon>PACMAD clade</taxon>
        <taxon>Panicoideae</taxon>
        <taxon>Andropogonodae</taxon>
        <taxon>Andropogoneae</taxon>
        <taxon>Saccharinae</taxon>
        <taxon>Miscanthus</taxon>
    </lineage>
</organism>
<evidence type="ECO:0000313" key="6">
    <source>
        <dbReference type="EMBL" id="CAD6219416.1"/>
    </source>
</evidence>
<evidence type="ECO:0000259" key="5">
    <source>
        <dbReference type="PROSITE" id="PS51504"/>
    </source>
</evidence>
<dbReference type="InterPro" id="IPR036388">
    <property type="entry name" value="WH-like_DNA-bd_sf"/>
</dbReference>
<protein>
    <recommendedName>
        <fullName evidence="5">H15 domain-containing protein</fullName>
    </recommendedName>
</protein>
<proteinExistence type="predicted"/>
<gene>
    <name evidence="6" type="ORF">NCGR_LOCUS13069</name>
</gene>
<keyword evidence="3" id="KW-0539">Nucleus</keyword>
<keyword evidence="2" id="KW-0238">DNA-binding</keyword>
<dbReference type="AlphaFoldDB" id="A0A811NAW6"/>
<evidence type="ECO:0000256" key="2">
    <source>
        <dbReference type="ARBA" id="ARBA00023125"/>
    </source>
</evidence>
<comment type="subcellular location">
    <subcellularLocation>
        <location evidence="1">Nucleus</location>
    </subcellularLocation>
</comment>
<feature type="compositionally biased region" description="Basic and acidic residues" evidence="4">
    <location>
        <begin position="91"/>
        <end position="104"/>
    </location>
</feature>
<dbReference type="SMART" id="SM00526">
    <property type="entry name" value="H15"/>
    <property type="match status" value="1"/>
</dbReference>
<dbReference type="GO" id="GO:0006334">
    <property type="term" value="P:nucleosome assembly"/>
    <property type="evidence" value="ECO:0007669"/>
    <property type="project" value="InterPro"/>
</dbReference>
<dbReference type="PROSITE" id="PS51504">
    <property type="entry name" value="H15"/>
    <property type="match status" value="1"/>
</dbReference>
<feature type="region of interest" description="Disordered" evidence="4">
    <location>
        <begin position="85"/>
        <end position="108"/>
    </location>
</feature>
<reference evidence="6" key="1">
    <citation type="submission" date="2020-10" db="EMBL/GenBank/DDBJ databases">
        <authorList>
            <person name="Han B."/>
            <person name="Lu T."/>
            <person name="Zhao Q."/>
            <person name="Huang X."/>
            <person name="Zhao Y."/>
        </authorList>
    </citation>
    <scope>NUCLEOTIDE SEQUENCE</scope>
</reference>
<evidence type="ECO:0000256" key="4">
    <source>
        <dbReference type="SAM" id="MobiDB-lite"/>
    </source>
</evidence>
<feature type="domain" description="H15" evidence="5">
    <location>
        <begin position="15"/>
        <end position="85"/>
    </location>
</feature>
<dbReference type="SUPFAM" id="SSF46785">
    <property type="entry name" value="Winged helix' DNA-binding domain"/>
    <property type="match status" value="1"/>
</dbReference>
<dbReference type="GO" id="GO:0003690">
    <property type="term" value="F:double-stranded DNA binding"/>
    <property type="evidence" value="ECO:0007669"/>
    <property type="project" value="TreeGrafter"/>
</dbReference>
<dbReference type="EMBL" id="CAJGYO010000003">
    <property type="protein sequence ID" value="CAD6219416.1"/>
    <property type="molecule type" value="Genomic_DNA"/>
</dbReference>
<sequence length="143" mass="15445">MAGKDGAAPPPPPPPLPSYPKMIMEAIHALGLENVSNKIVISDYIKGRYGSSLPVQHNAILMGHLARMMATGELTFLRNNYLLPDDDDDKEASPLRTDGHKDPADVEDSTGVLDATSFLLDFDDDELLAPLSSLTLTTLPCML</sequence>
<evidence type="ECO:0000256" key="3">
    <source>
        <dbReference type="ARBA" id="ARBA00023242"/>
    </source>
</evidence>
<comment type="caution">
    <text evidence="6">The sequence shown here is derived from an EMBL/GenBank/DDBJ whole genome shotgun (WGS) entry which is preliminary data.</text>
</comment>